<dbReference type="InterPro" id="IPR000315">
    <property type="entry name" value="Znf_B-box"/>
</dbReference>
<comment type="function">
    <text evidence="9">Lipolytic acyl hydrolase (LAH).</text>
</comment>
<keyword evidence="1" id="KW-0479">Metal-binding</keyword>
<keyword evidence="14" id="KW-1185">Reference proteome</keyword>
<dbReference type="GO" id="GO:0019369">
    <property type="term" value="P:arachidonate metabolic process"/>
    <property type="evidence" value="ECO:0007669"/>
    <property type="project" value="TreeGrafter"/>
</dbReference>
<dbReference type="PANTHER" id="PTHR24185">
    <property type="entry name" value="CALCIUM-INDEPENDENT PHOSPHOLIPASE A2-GAMMA"/>
    <property type="match status" value="1"/>
</dbReference>
<dbReference type="Proteomes" id="UP000822688">
    <property type="component" value="Chromosome 1"/>
</dbReference>
<evidence type="ECO:0000256" key="9">
    <source>
        <dbReference type="RuleBase" id="RU361262"/>
    </source>
</evidence>
<comment type="similarity">
    <text evidence="9">Belongs to the patatin family.</text>
</comment>
<comment type="domain">
    <text evidence="9">The nitrogen atoms of the two glycine residues in the GGXR motif define the oxyanion hole, and stabilize the oxyanion that forms during the nucleophilic attack by the catalytic serine during substrate cleavage.</text>
</comment>
<keyword evidence="6 8" id="KW-0443">Lipid metabolism</keyword>
<evidence type="ECO:0000313" key="14">
    <source>
        <dbReference type="Proteomes" id="UP000822688"/>
    </source>
</evidence>
<dbReference type="GO" id="GO:0008270">
    <property type="term" value="F:zinc ion binding"/>
    <property type="evidence" value="ECO:0007669"/>
    <property type="project" value="UniProtKB-KW"/>
</dbReference>
<organism evidence="13 14">
    <name type="scientific">Ceratodon purpureus</name>
    <name type="common">Fire moss</name>
    <name type="synonym">Dicranum purpureum</name>
    <dbReference type="NCBI Taxonomy" id="3225"/>
    <lineage>
        <taxon>Eukaryota</taxon>
        <taxon>Viridiplantae</taxon>
        <taxon>Streptophyta</taxon>
        <taxon>Embryophyta</taxon>
        <taxon>Bryophyta</taxon>
        <taxon>Bryophytina</taxon>
        <taxon>Bryopsida</taxon>
        <taxon>Dicranidae</taxon>
        <taxon>Pseudoditrichales</taxon>
        <taxon>Ditrichaceae</taxon>
        <taxon>Ceratodon</taxon>
    </lineage>
</organism>
<keyword evidence="5 8" id="KW-0442">Lipid degradation</keyword>
<evidence type="ECO:0000313" key="13">
    <source>
        <dbReference type="EMBL" id="KAG0590545.1"/>
    </source>
</evidence>
<feature type="domain" description="RING-type" evidence="10">
    <location>
        <begin position="611"/>
        <end position="660"/>
    </location>
</feature>
<protein>
    <recommendedName>
        <fullName evidence="9">Patatin</fullName>
        <ecNumber evidence="9">3.1.1.-</ecNumber>
    </recommendedName>
</protein>
<dbReference type="GO" id="GO:0047499">
    <property type="term" value="F:calcium-independent phospholipase A2 activity"/>
    <property type="evidence" value="ECO:0007669"/>
    <property type="project" value="TreeGrafter"/>
</dbReference>
<evidence type="ECO:0000256" key="8">
    <source>
        <dbReference type="PROSITE-ProRule" id="PRU01161"/>
    </source>
</evidence>
<dbReference type="PANTHER" id="PTHR24185:SF1">
    <property type="entry name" value="CALCIUM-INDEPENDENT PHOSPHOLIPASE A2-GAMMA"/>
    <property type="match status" value="1"/>
</dbReference>
<dbReference type="AlphaFoldDB" id="A0A8T0J4R9"/>
<evidence type="ECO:0000256" key="2">
    <source>
        <dbReference type="ARBA" id="ARBA00022771"/>
    </source>
</evidence>
<keyword evidence="3 8" id="KW-0378">Hydrolase</keyword>
<dbReference type="InterPro" id="IPR016035">
    <property type="entry name" value="Acyl_Trfase/lysoPLipase"/>
</dbReference>
<dbReference type="InterPro" id="IPR013083">
    <property type="entry name" value="Znf_RING/FYVE/PHD"/>
</dbReference>
<keyword evidence="2 7" id="KW-0863">Zinc-finger</keyword>
<dbReference type="PROSITE" id="PS50119">
    <property type="entry name" value="ZF_BBOX"/>
    <property type="match status" value="1"/>
</dbReference>
<dbReference type="Gene3D" id="3.40.1090.10">
    <property type="entry name" value="Cytosolic phospholipase A2 catalytic domain"/>
    <property type="match status" value="1"/>
</dbReference>
<evidence type="ECO:0000256" key="1">
    <source>
        <dbReference type="ARBA" id="ARBA00022723"/>
    </source>
</evidence>
<evidence type="ECO:0000259" key="11">
    <source>
        <dbReference type="PROSITE" id="PS50119"/>
    </source>
</evidence>
<dbReference type="InterPro" id="IPR002641">
    <property type="entry name" value="PNPLA_dom"/>
</dbReference>
<feature type="short sequence motif" description="GXSXG" evidence="8">
    <location>
        <begin position="716"/>
        <end position="720"/>
    </location>
</feature>
<feature type="active site" description="Proton acceptor" evidence="8">
    <location>
        <position position="901"/>
    </location>
</feature>
<dbReference type="SUPFAM" id="SSF52540">
    <property type="entry name" value="P-loop containing nucleoside triphosphate hydrolases"/>
    <property type="match status" value="1"/>
</dbReference>
<keyword evidence="4" id="KW-0862">Zinc</keyword>
<feature type="domain" description="B box-type" evidence="11">
    <location>
        <begin position="23"/>
        <end position="69"/>
    </location>
</feature>
<feature type="active site" description="Nucleophile" evidence="8">
    <location>
        <position position="718"/>
    </location>
</feature>
<dbReference type="PROSITE" id="PS50089">
    <property type="entry name" value="ZF_RING_2"/>
    <property type="match status" value="1"/>
</dbReference>
<sequence>MSNNGEAAGFQHGTSSSSRMNLEKCDECEEDQHSDAAFFCRKCELQLCTQCNQDKHNGRKTSLHYRISIVERRRELEALKIHNRMLSSSPYPRHGQLDADAKNKFCYFCPNERRIIFLPRLAALVQDPKERPSLVSLIGPTGVGKSFLLKYLLLVEGVERDMDMPLIGAAGDPQSTSGDIHIYAGRQDSADPLLYLDSEGRGGSKKPHGVSHLLETIMRGKSADEGSYVDTRYGHVQTSYPRILYIFSDVLCFVFSGNWREKSNILDPLLEWGKTASFGADNQHRPQLIIIFNKTDKETFHDDFDDFKKTFEKWIADDLRKKDLLLYYSNPLVVSVPHMDFDGADEKVPSRVAKLREAIMESTQRIRTVRSEGKLLFTRRQLELYMRKVAGLFSKYPTAVFDIYKAMVADSALVGLTGYIVRFRQEVEIASPDGFVGKVGFHPDYWTSSKKFATSLMVLKSYVKQSMLLWISRNVDLTFVPSPTLPPDLRKALKDADDIIVGEMPCSTENIRGFECGTMKRAHKHYHSGVLSLLHAKATGARYSGDFCAHPDVVNAMEDQGSLVNLAESVFKRVSGSDVRKIRELVLGYRSERQGHSWHSWMKDFTSYQVCVICLLNLPTEILSCGHIICDKCAKEEAETSLHAPTRLARPTSLSCPVCQSNAKWYMKNLPPLAGCRILSLDGGGVRGIVELLSLKAIMAHLPGMHVEDLFDIVIGTSTGGIIALALTVRKKPDEEPKRLAAVINLFMSLAKEVFSKKQLNFGASFRWIATFCQYVGLYESKYKNDALLRLLEQHLGEQSLLQSCVGGPRVIITACDSEKEAAAAWFTSYNHPRSDTNESEIILSQLKRAHGEDNQKSISDLLRGRVDGGYLFRAMDVAAATSAAPTYLPLVYAGGRLWADGGLRFNGPPMIAIEEARRLWPERQVSALISLGCGKLKSSGEGSGETASKKPGVLNLLKLVVDIAFDADEKCNSAIRHLETLQPVYNSTSGPGLRLNPTIDKKCDLDDAVKMNELIEQTDKYLTSKDGKAVVGKVANLLFAALFHLHIESDEDLHAQNLNLRIRSCSALPQCLQEVLKETSDPFSVTVETSGAPPKSEFDWMRCTWDQDYMDLPFSLNDLPTTRPLSMVVNLHKRLSGTDNPAEKSPIPISGMPYVLKAD</sequence>
<proteinExistence type="inferred from homology"/>
<accession>A0A8T0J4R9</accession>
<dbReference type="GO" id="GO:0016042">
    <property type="term" value="P:lipid catabolic process"/>
    <property type="evidence" value="ECO:0007669"/>
    <property type="project" value="UniProtKB-UniRule"/>
</dbReference>
<feature type="short sequence motif" description="GXGXXG" evidence="8">
    <location>
        <begin position="683"/>
        <end position="688"/>
    </location>
</feature>
<reference evidence="13" key="1">
    <citation type="submission" date="2020-06" db="EMBL/GenBank/DDBJ databases">
        <title>WGS assembly of Ceratodon purpureus strain R40.</title>
        <authorList>
            <person name="Carey S.B."/>
            <person name="Jenkins J."/>
            <person name="Shu S."/>
            <person name="Lovell J.T."/>
            <person name="Sreedasyam A."/>
            <person name="Maumus F."/>
            <person name="Tiley G.P."/>
            <person name="Fernandez-Pozo N."/>
            <person name="Barry K."/>
            <person name="Chen C."/>
            <person name="Wang M."/>
            <person name="Lipzen A."/>
            <person name="Daum C."/>
            <person name="Saski C.A."/>
            <person name="Payton A.C."/>
            <person name="Mcbreen J.C."/>
            <person name="Conrad R.E."/>
            <person name="Kollar L.M."/>
            <person name="Olsson S."/>
            <person name="Huttunen S."/>
            <person name="Landis J.B."/>
            <person name="Wickett N.J."/>
            <person name="Johnson M.G."/>
            <person name="Rensing S.A."/>
            <person name="Grimwood J."/>
            <person name="Schmutz J."/>
            <person name="Mcdaniel S.F."/>
        </authorList>
    </citation>
    <scope>NUCLEOTIDE SEQUENCE</scope>
    <source>
        <strain evidence="13">R40</strain>
    </source>
</reference>
<comment type="caution">
    <text evidence="13">The sequence shown here is derived from an EMBL/GenBank/DDBJ whole genome shotgun (WGS) entry which is preliminary data.</text>
</comment>
<dbReference type="Gene3D" id="3.30.40.10">
    <property type="entry name" value="Zinc/RING finger domain, C3HC4 (zinc finger)"/>
    <property type="match status" value="1"/>
</dbReference>
<dbReference type="EC" id="3.1.1.-" evidence="9"/>
<evidence type="ECO:0000256" key="6">
    <source>
        <dbReference type="ARBA" id="ARBA00023098"/>
    </source>
</evidence>
<gene>
    <name evidence="13" type="ORF">KC19_1G108000</name>
</gene>
<dbReference type="InterPro" id="IPR027417">
    <property type="entry name" value="P-loop_NTPase"/>
</dbReference>
<dbReference type="Pfam" id="PF01734">
    <property type="entry name" value="Patatin"/>
    <property type="match status" value="1"/>
</dbReference>
<dbReference type="CDD" id="cd16449">
    <property type="entry name" value="RING-HC"/>
    <property type="match status" value="1"/>
</dbReference>
<evidence type="ECO:0000256" key="3">
    <source>
        <dbReference type="ARBA" id="ARBA00022801"/>
    </source>
</evidence>
<dbReference type="PROSITE" id="PS00518">
    <property type="entry name" value="ZF_RING_1"/>
    <property type="match status" value="1"/>
</dbReference>
<dbReference type="EMBL" id="CM026421">
    <property type="protein sequence ID" value="KAG0590545.1"/>
    <property type="molecule type" value="Genomic_DNA"/>
</dbReference>
<feature type="short sequence motif" description="DGA/G" evidence="8">
    <location>
        <begin position="901"/>
        <end position="903"/>
    </location>
</feature>
<dbReference type="SMART" id="SM00184">
    <property type="entry name" value="RING"/>
    <property type="match status" value="1"/>
</dbReference>
<dbReference type="SUPFAM" id="SSF52151">
    <property type="entry name" value="FabD/lysophospholipase-like"/>
    <property type="match status" value="1"/>
</dbReference>
<feature type="domain" description="PNPLA" evidence="12">
    <location>
        <begin position="679"/>
        <end position="914"/>
    </location>
</feature>
<evidence type="ECO:0000259" key="12">
    <source>
        <dbReference type="PROSITE" id="PS51635"/>
    </source>
</evidence>
<name>A0A8T0J4R9_CERPU</name>
<dbReference type="SUPFAM" id="SSF57850">
    <property type="entry name" value="RING/U-box"/>
    <property type="match status" value="1"/>
</dbReference>
<dbReference type="InterPro" id="IPR001841">
    <property type="entry name" value="Znf_RING"/>
</dbReference>
<dbReference type="InterPro" id="IPR017907">
    <property type="entry name" value="Znf_RING_CS"/>
</dbReference>
<evidence type="ECO:0000256" key="7">
    <source>
        <dbReference type="PROSITE-ProRule" id="PRU00024"/>
    </source>
</evidence>
<evidence type="ECO:0000256" key="5">
    <source>
        <dbReference type="ARBA" id="ARBA00022963"/>
    </source>
</evidence>
<evidence type="ECO:0000256" key="4">
    <source>
        <dbReference type="ARBA" id="ARBA00022833"/>
    </source>
</evidence>
<dbReference type="PROSITE" id="PS51635">
    <property type="entry name" value="PNPLA"/>
    <property type="match status" value="1"/>
</dbReference>
<evidence type="ECO:0000259" key="10">
    <source>
        <dbReference type="PROSITE" id="PS50089"/>
    </source>
</evidence>
<dbReference type="GO" id="GO:0016020">
    <property type="term" value="C:membrane"/>
    <property type="evidence" value="ECO:0007669"/>
    <property type="project" value="TreeGrafter"/>
</dbReference>